<dbReference type="SMART" id="SM00382">
    <property type="entry name" value="AAA"/>
    <property type="match status" value="1"/>
</dbReference>
<dbReference type="InterPro" id="IPR003593">
    <property type="entry name" value="AAA+_ATPase"/>
</dbReference>
<keyword evidence="6" id="KW-1185">Reference proteome</keyword>
<dbReference type="AlphaFoldDB" id="E6U2Z3"/>
<dbReference type="CDD" id="cd01129">
    <property type="entry name" value="PulE-GspE-like"/>
    <property type="match status" value="1"/>
</dbReference>
<name>E6U2Z3_ETHHY</name>
<dbReference type="PANTHER" id="PTHR30258">
    <property type="entry name" value="TYPE II SECRETION SYSTEM PROTEIN GSPE-RELATED"/>
    <property type="match status" value="1"/>
</dbReference>
<proteinExistence type="inferred from homology"/>
<dbReference type="HOGENOM" id="CLU_013446_2_0_9"/>
<dbReference type="InterPro" id="IPR027417">
    <property type="entry name" value="P-loop_NTPase"/>
</dbReference>
<comment type="similarity">
    <text evidence="1">Belongs to the GSP E family.</text>
</comment>
<dbReference type="Gene3D" id="3.30.300.160">
    <property type="entry name" value="Type II secretion system, protein E, N-terminal domain"/>
    <property type="match status" value="1"/>
</dbReference>
<dbReference type="SUPFAM" id="SSF160246">
    <property type="entry name" value="EspE N-terminal domain-like"/>
    <property type="match status" value="1"/>
</dbReference>
<dbReference type="EMBL" id="CP002400">
    <property type="protein sequence ID" value="ADU26360.1"/>
    <property type="molecule type" value="Genomic_DNA"/>
</dbReference>
<dbReference type="STRING" id="663278.Ethha_0791"/>
<evidence type="ECO:0000313" key="5">
    <source>
        <dbReference type="EMBL" id="ADU26360.1"/>
    </source>
</evidence>
<dbReference type="FunFam" id="3.40.50.300:FF:000398">
    <property type="entry name" value="Type IV pilus assembly ATPase PilB"/>
    <property type="match status" value="1"/>
</dbReference>
<dbReference type="GO" id="GO:0005886">
    <property type="term" value="C:plasma membrane"/>
    <property type="evidence" value="ECO:0007669"/>
    <property type="project" value="TreeGrafter"/>
</dbReference>
<dbReference type="Proteomes" id="UP000001551">
    <property type="component" value="Chromosome"/>
</dbReference>
<gene>
    <name evidence="5" type="ordered locus">Ethha_0791</name>
</gene>
<dbReference type="GO" id="GO:0005524">
    <property type="term" value="F:ATP binding"/>
    <property type="evidence" value="ECO:0007669"/>
    <property type="project" value="UniProtKB-KW"/>
</dbReference>
<dbReference type="Gene3D" id="3.30.450.90">
    <property type="match status" value="1"/>
</dbReference>
<sequence>MAMKNLRIGEMLLEENLITQAQLDAALARKKEGDHNKLGDILVEMGSVSEKELTRMLGTRLKVPVVDLVETGIDQHVPDLIPEELAKKYMVIPIAQDGQILTVATSDPMNFYAIDDLRLATNLEIKPVLATSTDIKNAISHYYSRKLAEEAAEDVNREFNFNSMVDAGNLLGEKVDNAPVVRLVASIIQQGIKFGASDLHIEPSETETRIRMRVDGVLKPLMSLAAAAHASVVTRIKIMGNMNIAERRVPQDGRVEIVIDGRPVDMRLSVLPTVTGEKVVIRILGGQDAVRSVNDLGLSAENRALFEKITRSPNGILLVSGPTGSGKSTTLYSILNQLNQPGVNIITVEDPVEYRMPGANQVQVNPKAGLTFASGLRSILRQDPDIIMIGEIRDAETAQIAIRAAITGHLVLSTIHTNDAASTVTRLVDMGVEPFLVSSAVIGIIAQRLVRKICPRCKQPYTPSDSECRLLGIPVQSTLYRGTGCNYCDHTGYKGRTAIHEIMAISHDVRELIDNEAATDEIRAQIVRDGTITLQECCKQLVLNGVTTREELLRATYSIG</sequence>
<evidence type="ECO:0000259" key="4">
    <source>
        <dbReference type="PROSITE" id="PS00662"/>
    </source>
</evidence>
<evidence type="ECO:0000256" key="2">
    <source>
        <dbReference type="ARBA" id="ARBA00022741"/>
    </source>
</evidence>
<dbReference type="SUPFAM" id="SSF52540">
    <property type="entry name" value="P-loop containing nucleoside triphosphate hydrolases"/>
    <property type="match status" value="1"/>
</dbReference>
<dbReference type="eggNOG" id="COG2804">
    <property type="taxonomic scope" value="Bacteria"/>
</dbReference>
<organism evidence="5 6">
    <name type="scientific">Ethanoligenens harbinense (strain DSM 18485 / JCM 12961 / CGMCC 1.5033 / YUAN-3)</name>
    <dbReference type="NCBI Taxonomy" id="663278"/>
    <lineage>
        <taxon>Bacteria</taxon>
        <taxon>Bacillati</taxon>
        <taxon>Bacillota</taxon>
        <taxon>Clostridia</taxon>
        <taxon>Eubacteriales</taxon>
        <taxon>Oscillospiraceae</taxon>
        <taxon>Ethanoligenens</taxon>
    </lineage>
</organism>
<dbReference type="InterPro" id="IPR037257">
    <property type="entry name" value="T2SS_E_N_sf"/>
</dbReference>
<protein>
    <submittedName>
        <fullName evidence="5">Type II secretion system protein E</fullName>
    </submittedName>
</protein>
<evidence type="ECO:0000313" key="6">
    <source>
        <dbReference type="Proteomes" id="UP000001551"/>
    </source>
</evidence>
<dbReference type="PANTHER" id="PTHR30258:SF1">
    <property type="entry name" value="PROTEIN TRANSPORT PROTEIN HOFB HOMOLOG"/>
    <property type="match status" value="1"/>
</dbReference>
<dbReference type="GO" id="GO:0016887">
    <property type="term" value="F:ATP hydrolysis activity"/>
    <property type="evidence" value="ECO:0007669"/>
    <property type="project" value="TreeGrafter"/>
</dbReference>
<reference evidence="5 6" key="1">
    <citation type="submission" date="2010-12" db="EMBL/GenBank/DDBJ databases">
        <title>Complete sequence of Ethanoligenens harbinense YUAN-3.</title>
        <authorList>
            <person name="Lucas S."/>
            <person name="Copeland A."/>
            <person name="Lapidus A."/>
            <person name="Cheng J.-F."/>
            <person name="Bruce D."/>
            <person name="Goodwin L."/>
            <person name="Pitluck S."/>
            <person name="Chertkov O."/>
            <person name="Misra M."/>
            <person name="Detter J.C."/>
            <person name="Han C."/>
            <person name="Tapia R."/>
            <person name="Land M."/>
            <person name="Hauser L."/>
            <person name="Jeffries C."/>
            <person name="Kyrpides N."/>
            <person name="Ivanova N."/>
            <person name="Mikhailova N."/>
            <person name="Wang A."/>
            <person name="Mouttaki H."/>
            <person name="He Z."/>
            <person name="Zhou J."/>
            <person name="Hemme C.L."/>
            <person name="Woyke T."/>
        </authorList>
    </citation>
    <scope>NUCLEOTIDE SEQUENCE [LARGE SCALE GENOMIC DNA]</scope>
    <source>
        <strain evidence="6">DSM 18485 / JCM 12961 / CGMCC 1.5033 / YUAN-3</strain>
    </source>
</reference>
<keyword evidence="3" id="KW-0067">ATP-binding</keyword>
<dbReference type="RefSeq" id="WP_013484730.1">
    <property type="nucleotide sequence ID" value="NC_014828.1"/>
</dbReference>
<dbReference type="FunFam" id="3.30.300.160:FF:000002">
    <property type="entry name" value="Type II secretion system protein E"/>
    <property type="match status" value="1"/>
</dbReference>
<accession>E6U2Z3</accession>
<dbReference type="Pfam" id="PF05157">
    <property type="entry name" value="MshEN"/>
    <property type="match status" value="1"/>
</dbReference>
<evidence type="ECO:0000256" key="1">
    <source>
        <dbReference type="ARBA" id="ARBA00006611"/>
    </source>
</evidence>
<dbReference type="PROSITE" id="PS00662">
    <property type="entry name" value="T2SP_E"/>
    <property type="match status" value="1"/>
</dbReference>
<dbReference type="Gene3D" id="3.40.50.300">
    <property type="entry name" value="P-loop containing nucleotide triphosphate hydrolases"/>
    <property type="match status" value="1"/>
</dbReference>
<dbReference type="InterPro" id="IPR001482">
    <property type="entry name" value="T2SS/T4SS_dom"/>
</dbReference>
<keyword evidence="2" id="KW-0547">Nucleotide-binding</keyword>
<dbReference type="KEGG" id="eha:Ethha_0791"/>
<feature type="domain" description="Bacterial type II secretion system protein E" evidence="4">
    <location>
        <begin position="380"/>
        <end position="394"/>
    </location>
</feature>
<dbReference type="Pfam" id="PF00437">
    <property type="entry name" value="T2SSE"/>
    <property type="match status" value="1"/>
</dbReference>
<dbReference type="InterPro" id="IPR007831">
    <property type="entry name" value="T2SS_GspE_N"/>
</dbReference>
<evidence type="ECO:0000256" key="3">
    <source>
        <dbReference type="ARBA" id="ARBA00022840"/>
    </source>
</evidence>